<evidence type="ECO:0000313" key="3">
    <source>
        <dbReference type="Proteomes" id="UP000709295"/>
    </source>
</evidence>
<name>A0A8J5M4C5_9STRA</name>
<sequence>MLRGSVVLHETNSSASSIDQELISPSKLTQLISKLKANRRCFRSLLDAEKCIILTMTSSSSTPSAPNMRTLFGIAFALISTSFFCVDGALPPVACVVQTTSDRRIASSIRSMALGLLIRSFGLMEARPNRRSAKPRITTMVINKRSARSTSRRTAGGSISLISKFQQPKRGSSREPNEASLRT</sequence>
<dbReference type="EMBL" id="JAENGY010001043">
    <property type="protein sequence ID" value="KAG6953232.1"/>
    <property type="molecule type" value="Genomic_DNA"/>
</dbReference>
<feature type="region of interest" description="Disordered" evidence="1">
    <location>
        <begin position="144"/>
        <end position="183"/>
    </location>
</feature>
<organism evidence="2 3">
    <name type="scientific">Phytophthora aleatoria</name>
    <dbReference type="NCBI Taxonomy" id="2496075"/>
    <lineage>
        <taxon>Eukaryota</taxon>
        <taxon>Sar</taxon>
        <taxon>Stramenopiles</taxon>
        <taxon>Oomycota</taxon>
        <taxon>Peronosporomycetes</taxon>
        <taxon>Peronosporales</taxon>
        <taxon>Peronosporaceae</taxon>
        <taxon>Phytophthora</taxon>
    </lineage>
</organism>
<keyword evidence="3" id="KW-1185">Reference proteome</keyword>
<evidence type="ECO:0000256" key="1">
    <source>
        <dbReference type="SAM" id="MobiDB-lite"/>
    </source>
</evidence>
<reference evidence="2" key="1">
    <citation type="submission" date="2021-01" db="EMBL/GenBank/DDBJ databases">
        <title>Phytophthora aleatoria, a newly-described species from Pinus radiata is distinct from Phytophthora cactorum isolates based on comparative genomics.</title>
        <authorList>
            <person name="Mcdougal R."/>
            <person name="Panda P."/>
            <person name="Williams N."/>
            <person name="Studholme D.J."/>
        </authorList>
    </citation>
    <scope>NUCLEOTIDE SEQUENCE</scope>
    <source>
        <strain evidence="2">NZFS 4037</strain>
    </source>
</reference>
<proteinExistence type="predicted"/>
<protein>
    <submittedName>
        <fullName evidence="2">Uncharacterized protein</fullName>
    </submittedName>
</protein>
<dbReference type="Proteomes" id="UP000709295">
    <property type="component" value="Unassembled WGS sequence"/>
</dbReference>
<dbReference type="AlphaFoldDB" id="A0A8J5M4C5"/>
<gene>
    <name evidence="2" type="ORF">JG688_00012934</name>
</gene>
<evidence type="ECO:0000313" key="2">
    <source>
        <dbReference type="EMBL" id="KAG6953232.1"/>
    </source>
</evidence>
<accession>A0A8J5M4C5</accession>
<feature type="compositionally biased region" description="Polar residues" evidence="1">
    <location>
        <begin position="160"/>
        <end position="170"/>
    </location>
</feature>
<comment type="caution">
    <text evidence="2">The sequence shown here is derived from an EMBL/GenBank/DDBJ whole genome shotgun (WGS) entry which is preliminary data.</text>
</comment>